<evidence type="ECO:0000256" key="6">
    <source>
        <dbReference type="ARBA" id="ARBA00022729"/>
    </source>
</evidence>
<dbReference type="Gene3D" id="3.40.228.10">
    <property type="entry name" value="Dimethylsulfoxide Reductase, domain 2"/>
    <property type="match status" value="1"/>
</dbReference>
<keyword evidence="9" id="KW-0411">Iron-sulfur</keyword>
<dbReference type="SUPFAM" id="SSF53706">
    <property type="entry name" value="Formate dehydrogenase/DMSO reductase, domains 1-3"/>
    <property type="match status" value="1"/>
</dbReference>
<dbReference type="Proteomes" id="UP000189933">
    <property type="component" value="Unassembled WGS sequence"/>
</dbReference>
<dbReference type="GO" id="GO:0051539">
    <property type="term" value="F:4 iron, 4 sulfur cluster binding"/>
    <property type="evidence" value="ECO:0007669"/>
    <property type="project" value="UniProtKB-KW"/>
</dbReference>
<dbReference type="GO" id="GO:0043546">
    <property type="term" value="F:molybdopterin cofactor binding"/>
    <property type="evidence" value="ECO:0007669"/>
    <property type="project" value="InterPro"/>
</dbReference>
<dbReference type="PROSITE" id="PS51318">
    <property type="entry name" value="TAT"/>
    <property type="match status" value="1"/>
</dbReference>
<gene>
    <name evidence="12" type="ORF">SAMN02745885_00986</name>
</gene>
<reference evidence="13" key="1">
    <citation type="submission" date="2017-02" db="EMBL/GenBank/DDBJ databases">
        <authorList>
            <person name="Varghese N."/>
            <person name="Submissions S."/>
        </authorList>
    </citation>
    <scope>NUCLEOTIDE SEQUENCE [LARGE SCALE GENOMIC DNA]</scope>
    <source>
        <strain evidence="13">DSM 16521</strain>
    </source>
</reference>
<dbReference type="PROSITE" id="PS51669">
    <property type="entry name" value="4FE4S_MOW_BIS_MGD"/>
    <property type="match status" value="1"/>
</dbReference>
<proteinExistence type="inferred from homology"/>
<dbReference type="Gene3D" id="2.40.40.20">
    <property type="match status" value="1"/>
</dbReference>
<dbReference type="InterPro" id="IPR050612">
    <property type="entry name" value="Prok_Mopterin_Oxidored"/>
</dbReference>
<keyword evidence="4" id="KW-0500">Molybdenum</keyword>
<keyword evidence="7" id="KW-0560">Oxidoreductase</keyword>
<evidence type="ECO:0000313" key="13">
    <source>
        <dbReference type="Proteomes" id="UP000189933"/>
    </source>
</evidence>
<feature type="domain" description="4Fe-4S Mo/W bis-MGD-type" evidence="11">
    <location>
        <begin position="42"/>
        <end position="98"/>
    </location>
</feature>
<evidence type="ECO:0000256" key="5">
    <source>
        <dbReference type="ARBA" id="ARBA00022723"/>
    </source>
</evidence>
<name>A0A1T4NQV7_9FIRM</name>
<evidence type="ECO:0000256" key="3">
    <source>
        <dbReference type="ARBA" id="ARBA00022485"/>
    </source>
</evidence>
<dbReference type="InterPro" id="IPR006963">
    <property type="entry name" value="Mopterin_OxRdtase_4Fe-4S_dom"/>
</dbReference>
<evidence type="ECO:0000256" key="8">
    <source>
        <dbReference type="ARBA" id="ARBA00023004"/>
    </source>
</evidence>
<comment type="cofactor">
    <cofactor evidence="1">
        <name>[4Fe-4S] cluster</name>
        <dbReference type="ChEBI" id="CHEBI:49883"/>
    </cofactor>
</comment>
<dbReference type="Gene3D" id="3.40.50.740">
    <property type="match status" value="1"/>
</dbReference>
<dbReference type="InterPro" id="IPR006311">
    <property type="entry name" value="TAT_signal"/>
</dbReference>
<evidence type="ECO:0000256" key="10">
    <source>
        <dbReference type="SAM" id="SignalP"/>
    </source>
</evidence>
<dbReference type="NCBIfam" id="TIGR01409">
    <property type="entry name" value="TAT_signal_seq"/>
    <property type="match status" value="1"/>
</dbReference>
<dbReference type="PROSITE" id="PS00551">
    <property type="entry name" value="MOLYBDOPTERIN_PROK_1"/>
    <property type="match status" value="1"/>
</dbReference>
<evidence type="ECO:0000256" key="2">
    <source>
        <dbReference type="ARBA" id="ARBA00010312"/>
    </source>
</evidence>
<dbReference type="InterPro" id="IPR009010">
    <property type="entry name" value="Asp_de-COase-like_dom_sf"/>
</dbReference>
<organism evidence="12 13">
    <name type="scientific">Carboxydocella sporoproducens DSM 16521</name>
    <dbReference type="NCBI Taxonomy" id="1121270"/>
    <lineage>
        <taxon>Bacteria</taxon>
        <taxon>Bacillati</taxon>
        <taxon>Bacillota</taxon>
        <taxon>Clostridia</taxon>
        <taxon>Eubacteriales</taxon>
        <taxon>Clostridiales Family XVI. Incertae Sedis</taxon>
        <taxon>Carboxydocella</taxon>
    </lineage>
</organism>
<dbReference type="InterPro" id="IPR006656">
    <property type="entry name" value="Mopterin_OxRdtase"/>
</dbReference>
<dbReference type="GO" id="GO:0016491">
    <property type="term" value="F:oxidoreductase activity"/>
    <property type="evidence" value="ECO:0007669"/>
    <property type="project" value="UniProtKB-KW"/>
</dbReference>
<dbReference type="EMBL" id="FUXM01000008">
    <property type="protein sequence ID" value="SJZ81650.1"/>
    <property type="molecule type" value="Genomic_DNA"/>
</dbReference>
<dbReference type="RefSeq" id="WP_078665081.1">
    <property type="nucleotide sequence ID" value="NZ_FUXM01000008.1"/>
</dbReference>
<dbReference type="InterPro" id="IPR019546">
    <property type="entry name" value="TAT_signal_bac_arc"/>
</dbReference>
<dbReference type="AlphaFoldDB" id="A0A1T4NQV7"/>
<dbReference type="Gene3D" id="2.20.25.90">
    <property type="entry name" value="ADC-like domains"/>
    <property type="match status" value="1"/>
</dbReference>
<dbReference type="Pfam" id="PF04879">
    <property type="entry name" value="Molybdop_Fe4S4"/>
    <property type="match status" value="1"/>
</dbReference>
<evidence type="ECO:0000256" key="1">
    <source>
        <dbReference type="ARBA" id="ARBA00001966"/>
    </source>
</evidence>
<feature type="chain" id="PRO_5012188282" evidence="10">
    <location>
        <begin position="24"/>
        <end position="731"/>
    </location>
</feature>
<dbReference type="GO" id="GO:0046872">
    <property type="term" value="F:metal ion binding"/>
    <property type="evidence" value="ECO:0007669"/>
    <property type="project" value="UniProtKB-KW"/>
</dbReference>
<dbReference type="PANTHER" id="PTHR43742:SF9">
    <property type="entry name" value="TETRATHIONATE REDUCTASE SUBUNIT A"/>
    <property type="match status" value="1"/>
</dbReference>
<evidence type="ECO:0000256" key="9">
    <source>
        <dbReference type="ARBA" id="ARBA00023014"/>
    </source>
</evidence>
<keyword evidence="6 10" id="KW-0732">Signal</keyword>
<keyword evidence="13" id="KW-1185">Reference proteome</keyword>
<evidence type="ECO:0000256" key="7">
    <source>
        <dbReference type="ARBA" id="ARBA00023002"/>
    </source>
</evidence>
<keyword evidence="8" id="KW-0408">Iron</keyword>
<sequence>MLQKAMTRRSFLKTTAVTGAALAASQWLSFGDWLTAAEKAEVVVKPTLCNGCSSRCGVLVHLKNGRIWKITGNPDHPASKGKVCARGQGVASWVYHPDRLTQPLKRVGDNKFEPISWEQAFKEIGEKLQEIRQKYGGETIFYAHNPKEIGEFYGERLAYALGTPTILSHHVMCSLNRDVGMQWTLGGVPSADVSKAKYMIFIGRSYADGIKPSSISALLKAKSKGAKIIVIDPRYNSTAPLADKWLPINPGTDLAFLLAMAHVIIRDKLYDEEFVTKNAVGFPEFAAAMAQYTPAWAEKITGIKAETIEEIATDFAKAKPKAFIEPSWKGGFGCSYQNSTETARMVALVNALIGNINRQGGLVFGAKPKLGKLDHTKFPEPEKPKVRRLDEVGENDTYPLALPSKGIIQLVAQKAKEGKAKAGIVYHFNPIRNVPDPQHMIEGFKNLELLVVIDMFMSETAELAHYVLPEPTYLERTELVEPQKGWVPAVAIRAKVMEPLHKETRPFDEIVTGIAQAAGVGQYFNFTLEEVNRIMLAGAGVTLEQLLEKGVISFKDQEMPEGFTELKTPSKKVEFASQAFAKAGFSAVPRWIEPLVKPNPEQGEFRLLHGKQGIHSHTSTANLPVLLEITKQYDMERLWIPAKRAKALGIKDGDWVIVENDRAKGRIRAKVTELLHPDVVYLPGHYGSFAKKMRYSKGFGISMNDFIKYMIEPMSGAVNAMEVVVKVRKEA</sequence>
<dbReference type="SUPFAM" id="SSF50692">
    <property type="entry name" value="ADC-like"/>
    <property type="match status" value="1"/>
</dbReference>
<dbReference type="PANTHER" id="PTHR43742">
    <property type="entry name" value="TRIMETHYLAMINE-N-OXIDE REDUCTASE"/>
    <property type="match status" value="1"/>
</dbReference>
<accession>A0A1T4NQV7</accession>
<keyword evidence="3" id="KW-0004">4Fe-4S</keyword>
<dbReference type="InterPro" id="IPR006657">
    <property type="entry name" value="MoPterin_dinucl-bd_dom"/>
</dbReference>
<feature type="signal peptide" evidence="10">
    <location>
        <begin position="1"/>
        <end position="23"/>
    </location>
</feature>
<dbReference type="Pfam" id="PF01568">
    <property type="entry name" value="Molydop_binding"/>
    <property type="match status" value="1"/>
</dbReference>
<comment type="similarity">
    <text evidence="2">Belongs to the prokaryotic molybdopterin-containing oxidoreductase family.</text>
</comment>
<dbReference type="InterPro" id="IPR027467">
    <property type="entry name" value="MopterinOxRdtase_cofactor_BS"/>
</dbReference>
<dbReference type="CDD" id="cd02778">
    <property type="entry name" value="MopB_CT_Thiosulfate-R-like"/>
    <property type="match status" value="1"/>
</dbReference>
<evidence type="ECO:0000313" key="12">
    <source>
        <dbReference type="EMBL" id="SJZ81650.1"/>
    </source>
</evidence>
<dbReference type="SMART" id="SM00926">
    <property type="entry name" value="Molybdop_Fe4S4"/>
    <property type="match status" value="1"/>
</dbReference>
<keyword evidence="5" id="KW-0479">Metal-binding</keyword>
<evidence type="ECO:0000259" key="11">
    <source>
        <dbReference type="PROSITE" id="PS51669"/>
    </source>
</evidence>
<evidence type="ECO:0000256" key="4">
    <source>
        <dbReference type="ARBA" id="ARBA00022505"/>
    </source>
</evidence>
<dbReference type="OrthoDB" id="9803192at2"/>
<protein>
    <submittedName>
        <fullName evidence="12">Thiosulfate reductase / polysulfide reductase chain A</fullName>
    </submittedName>
</protein>
<dbReference type="Gene3D" id="3.30.2070.10">
    <property type="entry name" value="Formate dehydrogenase/DMSO reductase"/>
    <property type="match status" value="1"/>
</dbReference>
<dbReference type="Pfam" id="PF00384">
    <property type="entry name" value="Molybdopterin"/>
    <property type="match status" value="1"/>
</dbReference>